<dbReference type="InterPro" id="IPR005021">
    <property type="entry name" value="Terminase_largesu-like"/>
</dbReference>
<dbReference type="Pfam" id="PF20441">
    <property type="entry name" value="TerL_nuclease"/>
    <property type="match status" value="1"/>
</dbReference>
<dbReference type="AlphaFoldDB" id="A0A2U3LNL9"/>
<sequence>MDEIHASKDRNLYDVMKQSMAARKQPLLWCITTAGFDYAVDTIKGTIKDERFIAFLYELDKHDDYKNPEVWVKANPGLGTIKDIEFLRDNINKSVADPAFKATVLTKDFNIIGTASTSFLEYSEIRNEETFSLEEIRDSYCVGGVDLSSTTDLTSATILVPKPGGKFLCHQMYWMPQTTFENVEHSKQVVYRAWLERGLLELTPGNRIDYSYITNWYVRMKDDYRLYFQSVAFDQWNSTYWLKEMEQNGFNGIMEIVQQGARTLSQPLKHLAADLSAKKINYNKNPLLEFCLINLGVVYDRNNNITPVKTRSRGFIDGAMSLLDAYVAFERNKELLESLI</sequence>
<dbReference type="GO" id="GO:0004519">
    <property type="term" value="F:endonuclease activity"/>
    <property type="evidence" value="ECO:0007669"/>
    <property type="project" value="InterPro"/>
</dbReference>
<feature type="domain" description="Terminase large subunit-like ATPase" evidence="1">
    <location>
        <begin position="1"/>
        <end position="37"/>
    </location>
</feature>
<evidence type="ECO:0000259" key="1">
    <source>
        <dbReference type="Pfam" id="PF03354"/>
    </source>
</evidence>
<dbReference type="Pfam" id="PF03354">
    <property type="entry name" value="TerL_ATPase"/>
    <property type="match status" value="1"/>
</dbReference>
<dbReference type="EMBL" id="OMOF01000638">
    <property type="protein sequence ID" value="SPF53525.1"/>
    <property type="molecule type" value="Genomic_DNA"/>
</dbReference>
<evidence type="ECO:0000313" key="4">
    <source>
        <dbReference type="Proteomes" id="UP000238916"/>
    </source>
</evidence>
<reference evidence="4" key="1">
    <citation type="submission" date="2018-02" db="EMBL/GenBank/DDBJ databases">
        <authorList>
            <person name="Hausmann B."/>
        </authorList>
    </citation>
    <scope>NUCLEOTIDE SEQUENCE [LARGE SCALE GENOMIC DNA]</scope>
    <source>
        <strain evidence="4">Peat soil MAG SbF1</strain>
    </source>
</reference>
<dbReference type="Proteomes" id="UP000238916">
    <property type="component" value="Unassembled WGS sequence"/>
</dbReference>
<organism evidence="3 4">
    <name type="scientific">Candidatus Desulfosporosinus infrequens</name>
    <dbReference type="NCBI Taxonomy" id="2043169"/>
    <lineage>
        <taxon>Bacteria</taxon>
        <taxon>Bacillati</taxon>
        <taxon>Bacillota</taxon>
        <taxon>Clostridia</taxon>
        <taxon>Eubacteriales</taxon>
        <taxon>Desulfitobacteriaceae</taxon>
        <taxon>Desulfosporosinus</taxon>
    </lineage>
</organism>
<dbReference type="PANTHER" id="PTHR41287">
    <property type="match status" value="1"/>
</dbReference>
<dbReference type="InterPro" id="IPR046461">
    <property type="entry name" value="TerL_ATPase"/>
</dbReference>
<proteinExistence type="predicted"/>
<evidence type="ECO:0000259" key="2">
    <source>
        <dbReference type="Pfam" id="PF20441"/>
    </source>
</evidence>
<dbReference type="InterPro" id="IPR046462">
    <property type="entry name" value="TerL_nuclease"/>
</dbReference>
<name>A0A2U3LNL9_9FIRM</name>
<evidence type="ECO:0000313" key="3">
    <source>
        <dbReference type="EMBL" id="SPF53525.1"/>
    </source>
</evidence>
<dbReference type="PANTHER" id="PTHR41287:SF1">
    <property type="entry name" value="PROTEIN YMFN"/>
    <property type="match status" value="1"/>
</dbReference>
<protein>
    <submittedName>
        <fullName evidence="3">Terminase</fullName>
    </submittedName>
</protein>
<accession>A0A2U3LNL9</accession>
<gene>
    <name evidence="3" type="ORF">SBF1_6730001</name>
</gene>
<feature type="domain" description="Terminase large subunit-like endonuclease" evidence="2">
    <location>
        <begin position="47"/>
        <end position="329"/>
    </location>
</feature>